<dbReference type="InterPro" id="IPR005084">
    <property type="entry name" value="CBM6"/>
</dbReference>
<accession>A0ABY1JJC1</accession>
<dbReference type="Pfam" id="PF00963">
    <property type="entry name" value="Cohesin"/>
    <property type="match status" value="1"/>
</dbReference>
<dbReference type="Pfam" id="PF00754">
    <property type="entry name" value="F5_F8_type_C"/>
    <property type="match status" value="1"/>
</dbReference>
<dbReference type="Gene3D" id="2.60.40.1180">
    <property type="entry name" value="Golgi alpha-mannosidase II"/>
    <property type="match status" value="1"/>
</dbReference>
<feature type="domain" description="CBM6" evidence="8">
    <location>
        <begin position="432"/>
        <end position="558"/>
    </location>
</feature>
<dbReference type="RefSeq" id="WP_068590327.1">
    <property type="nucleotide sequence ID" value="NZ_FTNK01000001.1"/>
</dbReference>
<dbReference type="PROSITE" id="PS00018">
    <property type="entry name" value="EF_HAND_1"/>
    <property type="match status" value="2"/>
</dbReference>
<dbReference type="Gene3D" id="2.60.40.680">
    <property type="match status" value="1"/>
</dbReference>
<dbReference type="PROSITE" id="PS50022">
    <property type="entry name" value="FA58C_3"/>
    <property type="match status" value="1"/>
</dbReference>
<dbReference type="InterPro" id="IPR036439">
    <property type="entry name" value="Dockerin_dom_sf"/>
</dbReference>
<keyword evidence="6" id="KW-1015">Disulfide bond</keyword>
<dbReference type="InterPro" id="IPR000421">
    <property type="entry name" value="FA58C"/>
</dbReference>
<dbReference type="Gene3D" id="3.20.20.70">
    <property type="entry name" value="Aldolase class I"/>
    <property type="match status" value="1"/>
</dbReference>
<dbReference type="CDD" id="cd08547">
    <property type="entry name" value="Type_II_cohesin"/>
    <property type="match status" value="1"/>
</dbReference>
<dbReference type="InterPro" id="IPR013780">
    <property type="entry name" value="Glyco_hydro_b"/>
</dbReference>
<evidence type="ECO:0000256" key="6">
    <source>
        <dbReference type="RuleBase" id="RU361168"/>
    </source>
</evidence>
<dbReference type="PANTHER" id="PTHR11452">
    <property type="entry name" value="ALPHA-GALACTOSIDASE/ALPHA-N-ACETYLGALACTOSAMINIDASE"/>
    <property type="match status" value="1"/>
</dbReference>
<dbReference type="SUPFAM" id="SSF49384">
    <property type="entry name" value="Carbohydrate-binding domain"/>
    <property type="match status" value="1"/>
</dbReference>
<evidence type="ECO:0000256" key="1">
    <source>
        <dbReference type="ARBA" id="ARBA00006202"/>
    </source>
</evidence>
<evidence type="ECO:0000259" key="7">
    <source>
        <dbReference type="PROSITE" id="PS50022"/>
    </source>
</evidence>
<dbReference type="CDD" id="cd14254">
    <property type="entry name" value="Dockerin_II"/>
    <property type="match status" value="1"/>
</dbReference>
<dbReference type="CDD" id="cd14792">
    <property type="entry name" value="GH27"/>
    <property type="match status" value="1"/>
</dbReference>
<dbReference type="Pfam" id="PF17801">
    <property type="entry name" value="Melibiase_C"/>
    <property type="match status" value="1"/>
</dbReference>
<dbReference type="PROSITE" id="PS00512">
    <property type="entry name" value="ALPHA_GALACTOSIDASE"/>
    <property type="match status" value="1"/>
</dbReference>
<evidence type="ECO:0000256" key="5">
    <source>
        <dbReference type="ARBA" id="ARBA00023295"/>
    </source>
</evidence>
<sequence length="901" mass="97020">MTFMWKNKIFAMFLITVLFITLCFTGIGSQKAYASHQADDTLGATPPMGYSTWNAVRFNVSDALIRKVADSMVSTGLRDLGYLYVNIDDGWQGGRDAKGKMYADSTRFPNGMKALADYVHSKGLKIGIYTDIGRVGCGGRVGSYGYYQQDVNQFAEWGFDYIKVDACGADSMGLDFKTQYKEFSDALKNANPARDILFNICEWGKQQPWKWAPEIGNTWRTGYDIDNQGDYWKGVLYEVDQTVPHADVAGPGHFNDPDSLEVGVVSDKNGIKGLNYDESVANFSMWAVLAAPLMLGLDVTQLDTPNSYSSGFADIVKNAEVIAVDQDPAGIQGKKVDESTSGLQVYSKPLGSSTSGERAVVLLNRSNAPARMTVTSEQIGLLNTIKVRDLWRHEDMGTHAYSYSATVPAHGSVMLKIKGTYNPEIPAEIPTVAYEAEASTNTLSGTAKLRSVPEASGGSVVGYVGNGIANALQFNNISAPSTGSYQLSINYISGDARNTELDVNGIHFTNLSLSSSGGWSSVRTSMINVDLNKGMNTLKFSNSGVNAFSPDFDKIEISAIPIAKEIAQGKPAVADNEDAAFPASNGNDGNISTKWSASDTGIGHTWTVDLGNKHLMKSSSVSFENSNKVYQYKIEVKDTGSENWTTAVDRTNNTEAGAVLKDSLNSVGRYARITVTGLPNATKASIWDFKLFGESLDEDMEEDNATQLIGADKVSAGEEFDVRLALSHLTKDAYAQDITLSYDANVMDFITAGSLVNGVEIIDSTTQTLGKVRLILASTGTDHAVTGDVQLLKLNFKAKMLTDTATGKIEVTSGVLADENGVEIEATPSSISIEVTAKDQGIQVDINGDGKISIGDLAIVAANYGKDSTSPDWNKIKHMDLDGSGTIDIADLSRVAKKIIE</sequence>
<comment type="catalytic activity">
    <reaction evidence="6">
        <text>Hydrolysis of terminal, non-reducing alpha-D-galactose residues in alpha-D-galactosides, including galactose oligosaccharides, galactomannans and galactolipids.</text>
        <dbReference type="EC" id="3.2.1.22"/>
    </reaction>
</comment>
<proteinExistence type="inferred from homology"/>
<dbReference type="InterPro" id="IPR002105">
    <property type="entry name" value="Dockerin_1_rpt"/>
</dbReference>
<dbReference type="InterPro" id="IPR017853">
    <property type="entry name" value="GH"/>
</dbReference>
<dbReference type="PANTHER" id="PTHR11452:SF75">
    <property type="entry name" value="ALPHA-GALACTOSIDASE MEL1"/>
    <property type="match status" value="1"/>
</dbReference>
<dbReference type="SUPFAM" id="SSF49785">
    <property type="entry name" value="Galactose-binding domain-like"/>
    <property type="match status" value="2"/>
</dbReference>
<dbReference type="InterPro" id="IPR018247">
    <property type="entry name" value="EF_Hand_1_Ca_BS"/>
</dbReference>
<dbReference type="Pfam" id="PF16499">
    <property type="entry name" value="Melibiase_2"/>
    <property type="match status" value="1"/>
</dbReference>
<dbReference type="InterPro" id="IPR008965">
    <property type="entry name" value="CBM2/CBM3_carb-bd_dom_sf"/>
</dbReference>
<dbReference type="Proteomes" id="UP000186666">
    <property type="component" value="Unassembled WGS sequence"/>
</dbReference>
<keyword evidence="10" id="KW-1185">Reference proteome</keyword>
<organism evidence="9 10">
    <name type="scientific">Paenibacillus macquariensis</name>
    <dbReference type="NCBI Taxonomy" id="948756"/>
    <lineage>
        <taxon>Bacteria</taxon>
        <taxon>Bacillati</taxon>
        <taxon>Bacillota</taxon>
        <taxon>Bacilli</taxon>
        <taxon>Bacillales</taxon>
        <taxon>Paenibacillaceae</taxon>
        <taxon>Paenibacillus</taxon>
    </lineage>
</organism>
<evidence type="ECO:0000256" key="3">
    <source>
        <dbReference type="ARBA" id="ARBA00022729"/>
    </source>
</evidence>
<dbReference type="EC" id="3.2.1.22" evidence="6"/>
<comment type="similarity">
    <text evidence="2 6">Belongs to the glycosyl hydrolase 27 family.</text>
</comment>
<dbReference type="PRINTS" id="PR00740">
    <property type="entry name" value="GLHYDRLASE27"/>
</dbReference>
<dbReference type="CDD" id="cd04081">
    <property type="entry name" value="CBM35_galactosidase-like"/>
    <property type="match status" value="1"/>
</dbReference>
<dbReference type="PROSITE" id="PS51175">
    <property type="entry name" value="CBM6"/>
    <property type="match status" value="1"/>
</dbReference>
<comment type="caution">
    <text evidence="9">The sequence shown here is derived from an EMBL/GenBank/DDBJ whole genome shotgun (WGS) entry which is preliminary data.</text>
</comment>
<dbReference type="SUPFAM" id="SSF51011">
    <property type="entry name" value="Glycosyl hydrolase domain"/>
    <property type="match status" value="1"/>
</dbReference>
<keyword evidence="3" id="KW-0732">Signal</keyword>
<keyword evidence="4 6" id="KW-0378">Hydrolase</keyword>
<evidence type="ECO:0000313" key="10">
    <source>
        <dbReference type="Proteomes" id="UP000186666"/>
    </source>
</evidence>
<feature type="domain" description="F5/8 type C" evidence="7">
    <location>
        <begin position="555"/>
        <end position="694"/>
    </location>
</feature>
<dbReference type="InterPro" id="IPR013785">
    <property type="entry name" value="Aldolase_TIM"/>
</dbReference>
<evidence type="ECO:0000259" key="8">
    <source>
        <dbReference type="PROSITE" id="PS51175"/>
    </source>
</evidence>
<dbReference type="SUPFAM" id="SSF51445">
    <property type="entry name" value="(Trans)glycosidases"/>
    <property type="match status" value="1"/>
</dbReference>
<dbReference type="InterPro" id="IPR002102">
    <property type="entry name" value="Cohesin_dom"/>
</dbReference>
<dbReference type="Gene3D" id="2.60.120.260">
    <property type="entry name" value="Galactose-binding domain-like"/>
    <property type="match status" value="2"/>
</dbReference>
<reference evidence="9 10" key="1">
    <citation type="submission" date="2017-01" db="EMBL/GenBank/DDBJ databases">
        <authorList>
            <person name="Varghese N."/>
            <person name="Submissions S."/>
        </authorList>
    </citation>
    <scope>NUCLEOTIDE SEQUENCE [LARGE SCALE GENOMIC DNA]</scope>
    <source>
        <strain evidence="9 10">ATCC 23464</strain>
    </source>
</reference>
<evidence type="ECO:0000313" key="9">
    <source>
        <dbReference type="EMBL" id="SIQ28931.1"/>
    </source>
</evidence>
<dbReference type="Pfam" id="PF00404">
    <property type="entry name" value="Dockerin_1"/>
    <property type="match status" value="1"/>
</dbReference>
<evidence type="ECO:0000256" key="2">
    <source>
        <dbReference type="ARBA" id="ARBA00009743"/>
    </source>
</evidence>
<evidence type="ECO:0000256" key="4">
    <source>
        <dbReference type="ARBA" id="ARBA00022801"/>
    </source>
</evidence>
<dbReference type="Gene3D" id="1.10.1330.10">
    <property type="entry name" value="Dockerin domain"/>
    <property type="match status" value="1"/>
</dbReference>
<dbReference type="InterPro" id="IPR041233">
    <property type="entry name" value="Melibiase_C"/>
</dbReference>
<dbReference type="InterPro" id="IPR000111">
    <property type="entry name" value="Glyco_hydro_27/36_CS"/>
</dbReference>
<name>A0ABY1JJC1_9BACL</name>
<comment type="similarity">
    <text evidence="1">Belongs to the glycosyl hydrolase 36 family.</text>
</comment>
<gene>
    <name evidence="9" type="ORF">SAMN05421578_10165</name>
</gene>
<protein>
    <recommendedName>
        <fullName evidence="6">Alpha-galactosidase</fullName>
        <ecNumber evidence="6">3.2.1.22</ecNumber>
    </recommendedName>
    <alternativeName>
        <fullName evidence="6">Melibiase</fullName>
    </alternativeName>
</protein>
<keyword evidence="5 6" id="KW-0326">Glycosidase</keyword>
<dbReference type="InterPro" id="IPR008979">
    <property type="entry name" value="Galactose-bd-like_sf"/>
</dbReference>
<dbReference type="EMBL" id="FTNK01000001">
    <property type="protein sequence ID" value="SIQ28931.1"/>
    <property type="molecule type" value="Genomic_DNA"/>
</dbReference>
<dbReference type="InterPro" id="IPR002241">
    <property type="entry name" value="Glyco_hydro_27"/>
</dbReference>